<reference evidence="2" key="1">
    <citation type="journal article" date="2005" name="PLoS Biol.">
        <title>The genomes of Oryza sativa: a history of duplications.</title>
        <authorList>
            <person name="Yu J."/>
            <person name="Wang J."/>
            <person name="Lin W."/>
            <person name="Li S."/>
            <person name="Li H."/>
            <person name="Zhou J."/>
            <person name="Ni P."/>
            <person name="Dong W."/>
            <person name="Hu S."/>
            <person name="Zeng C."/>
            <person name="Zhang J."/>
            <person name="Zhang Y."/>
            <person name="Li R."/>
            <person name="Xu Z."/>
            <person name="Li S."/>
            <person name="Li X."/>
            <person name="Zheng H."/>
            <person name="Cong L."/>
            <person name="Lin L."/>
            <person name="Yin J."/>
            <person name="Geng J."/>
            <person name="Li G."/>
            <person name="Shi J."/>
            <person name="Liu J."/>
            <person name="Lv H."/>
            <person name="Li J."/>
            <person name="Wang J."/>
            <person name="Deng Y."/>
            <person name="Ran L."/>
            <person name="Shi X."/>
            <person name="Wang X."/>
            <person name="Wu Q."/>
            <person name="Li C."/>
            <person name="Ren X."/>
            <person name="Wang J."/>
            <person name="Wang X."/>
            <person name="Li D."/>
            <person name="Liu D."/>
            <person name="Zhang X."/>
            <person name="Ji Z."/>
            <person name="Zhao W."/>
            <person name="Sun Y."/>
            <person name="Zhang Z."/>
            <person name="Bao J."/>
            <person name="Han Y."/>
            <person name="Dong L."/>
            <person name="Ji J."/>
            <person name="Chen P."/>
            <person name="Wu S."/>
            <person name="Liu J."/>
            <person name="Xiao Y."/>
            <person name="Bu D."/>
            <person name="Tan J."/>
            <person name="Yang L."/>
            <person name="Ye C."/>
            <person name="Zhang J."/>
            <person name="Xu J."/>
            <person name="Zhou Y."/>
            <person name="Yu Y."/>
            <person name="Zhang B."/>
            <person name="Zhuang S."/>
            <person name="Wei H."/>
            <person name="Liu B."/>
            <person name="Lei M."/>
            <person name="Yu H."/>
            <person name="Li Y."/>
            <person name="Xu H."/>
            <person name="Wei S."/>
            <person name="He X."/>
            <person name="Fang L."/>
            <person name="Zhang Z."/>
            <person name="Zhang Y."/>
            <person name="Huang X."/>
            <person name="Su Z."/>
            <person name="Tong W."/>
            <person name="Li J."/>
            <person name="Tong Z."/>
            <person name="Li S."/>
            <person name="Ye J."/>
            <person name="Wang L."/>
            <person name="Fang L."/>
            <person name="Lei T."/>
            <person name="Chen C."/>
            <person name="Chen H."/>
            <person name="Xu Z."/>
            <person name="Li H."/>
            <person name="Huang H."/>
            <person name="Zhang F."/>
            <person name="Xu H."/>
            <person name="Li N."/>
            <person name="Zhao C."/>
            <person name="Li S."/>
            <person name="Dong L."/>
            <person name="Huang Y."/>
            <person name="Li L."/>
            <person name="Xi Y."/>
            <person name="Qi Q."/>
            <person name="Li W."/>
            <person name="Zhang B."/>
            <person name="Hu W."/>
            <person name="Zhang Y."/>
            <person name="Tian X."/>
            <person name="Jiao Y."/>
            <person name="Liang X."/>
            <person name="Jin J."/>
            <person name="Gao L."/>
            <person name="Zheng W."/>
            <person name="Hao B."/>
            <person name="Liu S."/>
            <person name="Wang W."/>
            <person name="Yuan L."/>
            <person name="Cao M."/>
            <person name="McDermott J."/>
            <person name="Samudrala R."/>
            <person name="Wang J."/>
            <person name="Wong G.K."/>
            <person name="Yang H."/>
        </authorList>
    </citation>
    <scope>NUCLEOTIDE SEQUENCE [LARGE SCALE GENOMIC DNA]</scope>
</reference>
<name>A0A8J8YC86_ORYSJ</name>
<dbReference type="AlphaFoldDB" id="A0A8J8YC86"/>
<evidence type="ECO:0000313" key="2">
    <source>
        <dbReference type="EMBL" id="EAZ19204.1"/>
    </source>
</evidence>
<dbReference type="Proteomes" id="UP000007752">
    <property type="component" value="Chromosome 11"/>
</dbReference>
<proteinExistence type="predicted"/>
<gene>
    <name evidence="2" type="ORF">OsJ_34744</name>
</gene>
<organism evidence="2">
    <name type="scientific">Oryza sativa subsp. japonica</name>
    <name type="common">Rice</name>
    <dbReference type="NCBI Taxonomy" id="39947"/>
    <lineage>
        <taxon>Eukaryota</taxon>
        <taxon>Viridiplantae</taxon>
        <taxon>Streptophyta</taxon>
        <taxon>Embryophyta</taxon>
        <taxon>Tracheophyta</taxon>
        <taxon>Spermatophyta</taxon>
        <taxon>Magnoliopsida</taxon>
        <taxon>Liliopsida</taxon>
        <taxon>Poales</taxon>
        <taxon>Poaceae</taxon>
        <taxon>BOP clade</taxon>
        <taxon>Oryzoideae</taxon>
        <taxon>Oryzeae</taxon>
        <taxon>Oryzinae</taxon>
        <taxon>Oryza</taxon>
        <taxon>Oryza sativa</taxon>
    </lineage>
</organism>
<sequence length="82" mass="9268">MHELAQHAKQVAQAVKGYEQDDDEDPTLQARTNILNKALDQVLELVESCRRDTQETALHTLHREAAAEVIRGFVKGSEDTKR</sequence>
<evidence type="ECO:0000256" key="1">
    <source>
        <dbReference type="SAM" id="MobiDB-lite"/>
    </source>
</evidence>
<feature type="compositionally biased region" description="Low complexity" evidence="1">
    <location>
        <begin position="7"/>
        <end position="16"/>
    </location>
</feature>
<feature type="region of interest" description="Disordered" evidence="1">
    <location>
        <begin position="1"/>
        <end position="25"/>
    </location>
</feature>
<dbReference type="EMBL" id="CM000148">
    <property type="protein sequence ID" value="EAZ19204.1"/>
    <property type="molecule type" value="Genomic_DNA"/>
</dbReference>
<reference evidence="2" key="2">
    <citation type="submission" date="2008-12" db="EMBL/GenBank/DDBJ databases">
        <title>Improved gene annotation of the rice (Oryza sativa) genomes.</title>
        <authorList>
            <person name="Wang J."/>
            <person name="Li R."/>
            <person name="Fan W."/>
            <person name="Huang Q."/>
            <person name="Zhang J."/>
            <person name="Zhou Y."/>
            <person name="Hu Y."/>
            <person name="Zi S."/>
            <person name="Li J."/>
            <person name="Ni P."/>
            <person name="Zheng H."/>
            <person name="Zhang Y."/>
            <person name="Zhao M."/>
            <person name="Hao Q."/>
            <person name="McDermott J."/>
            <person name="Samudrala R."/>
            <person name="Kristiansen K."/>
            <person name="Wong G.K.-S."/>
        </authorList>
    </citation>
    <scope>NUCLEOTIDE SEQUENCE</scope>
</reference>
<protein>
    <submittedName>
        <fullName evidence="2">Uncharacterized protein</fullName>
    </submittedName>
</protein>
<accession>A0A8J8YC86</accession>